<dbReference type="EC" id="2.5.1.19" evidence="3"/>
<evidence type="ECO:0000256" key="7">
    <source>
        <dbReference type="ARBA" id="ARBA00023141"/>
    </source>
</evidence>
<dbReference type="AlphaFoldDB" id="A0A3B1D271"/>
<evidence type="ECO:0000256" key="9">
    <source>
        <dbReference type="ARBA" id="ARBA00044633"/>
    </source>
</evidence>
<feature type="domain" description="Enolpyruvate transferase" evidence="10">
    <location>
        <begin position="11"/>
        <end position="424"/>
    </location>
</feature>
<comment type="similarity">
    <text evidence="2">Belongs to the EPSP synthase family.</text>
</comment>
<dbReference type="Gene3D" id="3.65.10.10">
    <property type="entry name" value="Enolpyruvate transferase domain"/>
    <property type="match status" value="2"/>
</dbReference>
<dbReference type="PANTHER" id="PTHR21090:SF5">
    <property type="entry name" value="PENTAFUNCTIONAL AROM POLYPEPTIDE"/>
    <property type="match status" value="1"/>
</dbReference>
<dbReference type="InterPro" id="IPR013792">
    <property type="entry name" value="RNA3'P_cycl/enolpyr_Trfase_a/b"/>
</dbReference>
<accession>A0A3B1D271</accession>
<gene>
    <name evidence="11" type="ORF">MNBD_NITROSPIRAE03-1478</name>
</gene>
<evidence type="ECO:0000256" key="3">
    <source>
        <dbReference type="ARBA" id="ARBA00012450"/>
    </source>
</evidence>
<dbReference type="Pfam" id="PF00275">
    <property type="entry name" value="EPSP_synthase"/>
    <property type="match status" value="1"/>
</dbReference>
<dbReference type="InterPro" id="IPR006264">
    <property type="entry name" value="EPSP_synthase"/>
</dbReference>
<name>A0A3B1D271_9ZZZZ</name>
<proteinExistence type="inferred from homology"/>
<dbReference type="PIRSF" id="PIRSF000505">
    <property type="entry name" value="EPSPS"/>
    <property type="match status" value="1"/>
</dbReference>
<dbReference type="InterPro" id="IPR036968">
    <property type="entry name" value="Enolpyruvate_Tfrase_sf"/>
</dbReference>
<dbReference type="EMBL" id="UOGI01000071">
    <property type="protein sequence ID" value="VAX30294.1"/>
    <property type="molecule type" value="Genomic_DNA"/>
</dbReference>
<dbReference type="FunFam" id="3.65.10.10:FF:000006">
    <property type="entry name" value="3-phosphoshikimate 1-carboxyvinyltransferase"/>
    <property type="match status" value="1"/>
</dbReference>
<dbReference type="SUPFAM" id="SSF55205">
    <property type="entry name" value="EPT/RTPC-like"/>
    <property type="match status" value="1"/>
</dbReference>
<dbReference type="InterPro" id="IPR023193">
    <property type="entry name" value="EPSP_synthase_CS"/>
</dbReference>
<evidence type="ECO:0000256" key="4">
    <source>
        <dbReference type="ARBA" id="ARBA00022490"/>
    </source>
</evidence>
<protein>
    <recommendedName>
        <fullName evidence="3">3-phosphoshikimate 1-carboxyvinyltransferase</fullName>
        <ecNumber evidence="3">2.5.1.19</ecNumber>
    </recommendedName>
    <alternativeName>
        <fullName evidence="8">5-enolpyruvylshikimate-3-phosphate synthase</fullName>
    </alternativeName>
</protein>
<dbReference type="PANTHER" id="PTHR21090">
    <property type="entry name" value="AROM/DEHYDROQUINATE SYNTHASE"/>
    <property type="match status" value="1"/>
</dbReference>
<keyword evidence="6 11" id="KW-0808">Transferase</keyword>
<dbReference type="GO" id="GO:0003866">
    <property type="term" value="F:3-phosphoshikimate 1-carboxyvinyltransferase activity"/>
    <property type="evidence" value="ECO:0007669"/>
    <property type="project" value="UniProtKB-EC"/>
</dbReference>
<dbReference type="NCBIfam" id="TIGR01356">
    <property type="entry name" value="aroA"/>
    <property type="match status" value="1"/>
</dbReference>
<evidence type="ECO:0000313" key="11">
    <source>
        <dbReference type="EMBL" id="VAX30294.1"/>
    </source>
</evidence>
<evidence type="ECO:0000256" key="5">
    <source>
        <dbReference type="ARBA" id="ARBA00022605"/>
    </source>
</evidence>
<dbReference type="GO" id="GO:0009423">
    <property type="term" value="P:chorismate biosynthetic process"/>
    <property type="evidence" value="ECO:0007669"/>
    <property type="project" value="UniProtKB-UniPathway"/>
</dbReference>
<organism evidence="11">
    <name type="scientific">hydrothermal vent metagenome</name>
    <dbReference type="NCBI Taxonomy" id="652676"/>
    <lineage>
        <taxon>unclassified sequences</taxon>
        <taxon>metagenomes</taxon>
        <taxon>ecological metagenomes</taxon>
    </lineage>
</organism>
<reference evidence="11" key="1">
    <citation type="submission" date="2018-06" db="EMBL/GenBank/DDBJ databases">
        <authorList>
            <person name="Zhirakovskaya E."/>
        </authorList>
    </citation>
    <scope>NUCLEOTIDE SEQUENCE</scope>
</reference>
<evidence type="ECO:0000256" key="6">
    <source>
        <dbReference type="ARBA" id="ARBA00022679"/>
    </source>
</evidence>
<dbReference type="GO" id="GO:0008652">
    <property type="term" value="P:amino acid biosynthetic process"/>
    <property type="evidence" value="ECO:0007669"/>
    <property type="project" value="UniProtKB-KW"/>
</dbReference>
<dbReference type="FunFam" id="3.65.10.10:FF:000005">
    <property type="entry name" value="3-phosphoshikimate 1-carboxyvinyltransferase"/>
    <property type="match status" value="1"/>
</dbReference>
<evidence type="ECO:0000256" key="1">
    <source>
        <dbReference type="ARBA" id="ARBA00004811"/>
    </source>
</evidence>
<keyword evidence="5" id="KW-0028">Amino-acid biosynthesis</keyword>
<keyword evidence="7" id="KW-0057">Aromatic amino acid biosynthesis</keyword>
<evidence type="ECO:0000259" key="10">
    <source>
        <dbReference type="Pfam" id="PF00275"/>
    </source>
</evidence>
<keyword evidence="4" id="KW-0963">Cytoplasm</keyword>
<comment type="catalytic activity">
    <reaction evidence="9">
        <text>3-phosphoshikimate + phosphoenolpyruvate = 5-O-(1-carboxyvinyl)-3-phosphoshikimate + phosphate</text>
        <dbReference type="Rhea" id="RHEA:21256"/>
        <dbReference type="ChEBI" id="CHEBI:43474"/>
        <dbReference type="ChEBI" id="CHEBI:57701"/>
        <dbReference type="ChEBI" id="CHEBI:58702"/>
        <dbReference type="ChEBI" id="CHEBI:145989"/>
        <dbReference type="EC" id="2.5.1.19"/>
    </reaction>
    <physiologicalReaction direction="left-to-right" evidence="9">
        <dbReference type="Rhea" id="RHEA:21257"/>
    </physiologicalReaction>
</comment>
<evidence type="ECO:0000256" key="2">
    <source>
        <dbReference type="ARBA" id="ARBA00009948"/>
    </source>
</evidence>
<dbReference type="InterPro" id="IPR001986">
    <property type="entry name" value="Enolpyruvate_Tfrase_dom"/>
</dbReference>
<dbReference type="GO" id="GO:0009073">
    <property type="term" value="P:aromatic amino acid family biosynthetic process"/>
    <property type="evidence" value="ECO:0007669"/>
    <property type="project" value="UniProtKB-KW"/>
</dbReference>
<dbReference type="PROSITE" id="PS00885">
    <property type="entry name" value="EPSP_SYNTHASE_2"/>
    <property type="match status" value="1"/>
</dbReference>
<dbReference type="UniPathway" id="UPA00053">
    <property type="reaction ID" value="UER00089"/>
</dbReference>
<dbReference type="CDD" id="cd01556">
    <property type="entry name" value="EPSP_synthase"/>
    <property type="match status" value="1"/>
</dbReference>
<evidence type="ECO:0000256" key="8">
    <source>
        <dbReference type="ARBA" id="ARBA00030046"/>
    </source>
</evidence>
<dbReference type="HAMAP" id="MF_00210">
    <property type="entry name" value="EPSP_synth"/>
    <property type="match status" value="1"/>
</dbReference>
<sequence>MVDSIKLLRSGPLRGEVTPPPDKSISHRALIFASIAKGKSIIRNLLRADDPLRTLNVMKALGVEIRDSGETVEVCGEGLYGLGEPEDVMDCGNSGTTMRLLAGLLSGQPFFSVLTGDGSLRKRPMKRVIEPLRMMGARMYGRAGDTLAPIAVKGGGLRGIHFKSPVASAQVKSAVLLAALYAAGETVVEEPRKSRDHTERMLPAIGADLRVEGLRIIVSGGNELRAFEMTIPGDFSSAAFFMVAAAIIKDSEILLRNVGINPTRTGLFDIMKRMGADLEIIDKRSVSGEMVADILCRYSGKLTATEITPEDVPAMIDEFPVFCVLASRAEGTTTIRGAGELRVKESDRIAAMASELGKMGVNVTEYPDGLEISGPVNLRGTTLEAHNDHRVAMSLSVAALVAECCTTVQGVAAVDISFPGFYDRILELTG</sequence>
<comment type="pathway">
    <text evidence="1">Metabolic intermediate biosynthesis; chorismate biosynthesis; chorismate from D-erythrose 4-phosphate and phosphoenolpyruvate: step 6/7.</text>
</comment>